<sequence>MSVTTREVSPWPGQNFPVSLTVRDQFDLPTSVTAQFLFNANEGGGGERVVLQPELTAITSRAEFTQNFSSVTSSQDASGTVLISNGLQSKAFQTQLLVLNSFSLDLVPCPGGYTPMSIETREGLWGCVCDTGLENLVLCSSDQDTIFITSGMWATYVPPAVDGSHNIEFYPCPPDYCSCVNDVITDVSGTVCMYAYTNSNPDLQCSCNRRGVLCGECANSSSVTALFNRCSDCSNHSFLLIPALIIVDVVVSVFIAVLNAPLPEWTYPFLFYIQMAPYAVQYFPLSFSTVGKYLYFVGSASSFYFVYDFCLYNGMTSLGGSALRYLPLLTGAATLLPLLGLKLCMSKRRSTIKYHGLWMIVLLSFSHVVYTSMSLLNCPSITDSNGHTSPRWFVNGEVECFSGSHLYLGVAAGIILLLAFLLTVTTTVLPLTQARHKRQWVTKLSSTLSFSYRDKCEWWASVELSRRIFLIFVLLTFPRNTTLVILVLAGILALFGHAHPYKHRLTNISEVAVLTNFIILLALRQTPYVIDEYFQFPSEEGEGGCGDNVPRGVATISWILLPLYYLPVLVFAVLIIARIVLYGAPPLWARVKKIKIRRREEGGFHDNSLSMSHRRPASSMPTTHTSLRIARGVTHGIASVIRSNKKKKSWRNNGLELRATTADDHEDLIDPFL</sequence>
<dbReference type="PANTHER" id="PTHR11319:SF35">
    <property type="entry name" value="OUTER MEMBRANE PROTEIN PMPC-RELATED"/>
    <property type="match status" value="1"/>
</dbReference>
<feature type="transmembrane region" description="Helical" evidence="1">
    <location>
        <begin position="294"/>
        <end position="314"/>
    </location>
</feature>
<feature type="transmembrane region" description="Helical" evidence="1">
    <location>
        <begin position="357"/>
        <end position="376"/>
    </location>
</feature>
<proteinExistence type="predicted"/>
<dbReference type="EMBL" id="CASHTH010004419">
    <property type="protein sequence ID" value="CAI8057061.1"/>
    <property type="molecule type" value="Genomic_DNA"/>
</dbReference>
<keyword evidence="1" id="KW-0472">Membrane</keyword>
<evidence type="ECO:0008006" key="4">
    <source>
        <dbReference type="Google" id="ProtNLM"/>
    </source>
</evidence>
<keyword evidence="3" id="KW-1185">Reference proteome</keyword>
<feature type="transmembrane region" description="Helical" evidence="1">
    <location>
        <begin position="238"/>
        <end position="257"/>
    </location>
</feature>
<feature type="transmembrane region" description="Helical" evidence="1">
    <location>
        <begin position="406"/>
        <end position="429"/>
    </location>
</feature>
<keyword evidence="1" id="KW-0812">Transmembrane</keyword>
<reference evidence="2" key="1">
    <citation type="submission" date="2023-03" db="EMBL/GenBank/DDBJ databases">
        <authorList>
            <person name="Steffen K."/>
            <person name="Cardenas P."/>
        </authorList>
    </citation>
    <scope>NUCLEOTIDE SEQUENCE</scope>
</reference>
<comment type="caution">
    <text evidence="2">The sequence shown here is derived from an EMBL/GenBank/DDBJ whole genome shotgun (WGS) entry which is preliminary data.</text>
</comment>
<feature type="transmembrane region" description="Helical" evidence="1">
    <location>
        <begin position="468"/>
        <end position="495"/>
    </location>
</feature>
<protein>
    <recommendedName>
        <fullName evidence="4">Transmembrane protein</fullName>
    </recommendedName>
</protein>
<evidence type="ECO:0000313" key="2">
    <source>
        <dbReference type="EMBL" id="CAI8057061.1"/>
    </source>
</evidence>
<accession>A0AA35U0M2</accession>
<dbReference type="Proteomes" id="UP001174909">
    <property type="component" value="Unassembled WGS sequence"/>
</dbReference>
<gene>
    <name evidence="2" type="ORF">GBAR_LOCUS31079</name>
</gene>
<feature type="transmembrane region" description="Helical" evidence="1">
    <location>
        <begin position="326"/>
        <end position="345"/>
    </location>
</feature>
<dbReference type="AlphaFoldDB" id="A0AA35U0M2"/>
<name>A0AA35U0M2_GEOBA</name>
<evidence type="ECO:0000256" key="1">
    <source>
        <dbReference type="SAM" id="Phobius"/>
    </source>
</evidence>
<keyword evidence="1" id="KW-1133">Transmembrane helix</keyword>
<feature type="transmembrane region" description="Helical" evidence="1">
    <location>
        <begin position="269"/>
        <end position="287"/>
    </location>
</feature>
<organism evidence="2 3">
    <name type="scientific">Geodia barretti</name>
    <name type="common">Barrett's horny sponge</name>
    <dbReference type="NCBI Taxonomy" id="519541"/>
    <lineage>
        <taxon>Eukaryota</taxon>
        <taxon>Metazoa</taxon>
        <taxon>Porifera</taxon>
        <taxon>Demospongiae</taxon>
        <taxon>Heteroscleromorpha</taxon>
        <taxon>Tetractinellida</taxon>
        <taxon>Astrophorina</taxon>
        <taxon>Geodiidae</taxon>
        <taxon>Geodia</taxon>
    </lineage>
</organism>
<evidence type="ECO:0000313" key="3">
    <source>
        <dbReference type="Proteomes" id="UP001174909"/>
    </source>
</evidence>
<dbReference type="PANTHER" id="PTHR11319">
    <property type="entry name" value="G PROTEIN-COUPLED RECEPTOR-RELATED"/>
    <property type="match status" value="1"/>
</dbReference>
<feature type="transmembrane region" description="Helical" evidence="1">
    <location>
        <begin position="564"/>
        <end position="589"/>
    </location>
</feature>